<keyword evidence="4 6" id="KW-0689">Ribosomal protein</keyword>
<dbReference type="SUPFAM" id="SSF47973">
    <property type="entry name" value="Ribosomal protein S7"/>
    <property type="match status" value="1"/>
</dbReference>
<dbReference type="FunFam" id="1.10.455.10:FF:000001">
    <property type="entry name" value="30S ribosomal protein S7"/>
    <property type="match status" value="1"/>
</dbReference>
<evidence type="ECO:0000256" key="1">
    <source>
        <dbReference type="ARBA" id="ARBA00007151"/>
    </source>
</evidence>
<organism evidence="9 10">
    <name type="scientific">Candidatus Spyradosoma merdigallinarum</name>
    <dbReference type="NCBI Taxonomy" id="2840950"/>
    <lineage>
        <taxon>Bacteria</taxon>
        <taxon>Pseudomonadati</taxon>
        <taxon>Verrucomicrobiota</taxon>
        <taxon>Opitutia</taxon>
        <taxon>Opitutia incertae sedis</taxon>
        <taxon>Candidatus Spyradosoma</taxon>
    </lineage>
</organism>
<dbReference type="PROSITE" id="PS00052">
    <property type="entry name" value="RIBOSOMAL_S7"/>
    <property type="match status" value="1"/>
</dbReference>
<evidence type="ECO:0000256" key="6">
    <source>
        <dbReference type="HAMAP-Rule" id="MF_00480"/>
    </source>
</evidence>
<dbReference type="Gene3D" id="1.10.455.10">
    <property type="entry name" value="Ribosomal protein S7 domain"/>
    <property type="match status" value="1"/>
</dbReference>
<keyword evidence="3 6" id="KW-0694">RNA-binding</keyword>
<dbReference type="HAMAP" id="MF_00480_B">
    <property type="entry name" value="Ribosomal_uS7_B"/>
    <property type="match status" value="1"/>
</dbReference>
<evidence type="ECO:0000256" key="5">
    <source>
        <dbReference type="ARBA" id="ARBA00023274"/>
    </source>
</evidence>
<sequence>MSRRRRANKNPHKPDSRYNSPLVSQLINVVMKNGKKTVAQRIVYGAIERVSEKLEKGDPMELLLGALENCRPKLEVKSRRVGGATYQVPVEISHDRQTSMAFRWLVNAAAGRKGQPMVESLAAEFIDAYNNTGTVVKKREETHKMAQANRAFAHLRWGNN</sequence>
<name>A0A9D1NIZ6_9BACT</name>
<evidence type="ECO:0000256" key="7">
    <source>
        <dbReference type="RuleBase" id="RU003619"/>
    </source>
</evidence>
<evidence type="ECO:0000256" key="4">
    <source>
        <dbReference type="ARBA" id="ARBA00022980"/>
    </source>
</evidence>
<keyword evidence="5 6" id="KW-0687">Ribonucleoprotein</keyword>
<dbReference type="GO" id="GO:0019843">
    <property type="term" value="F:rRNA binding"/>
    <property type="evidence" value="ECO:0007669"/>
    <property type="project" value="UniProtKB-UniRule"/>
</dbReference>
<evidence type="ECO:0000259" key="8">
    <source>
        <dbReference type="Pfam" id="PF00177"/>
    </source>
</evidence>
<protein>
    <recommendedName>
        <fullName evidence="6">Small ribosomal subunit protein uS7</fullName>
    </recommendedName>
</protein>
<dbReference type="AlphaFoldDB" id="A0A9D1NIZ6"/>
<dbReference type="InterPro" id="IPR023798">
    <property type="entry name" value="Ribosomal_uS7_dom"/>
</dbReference>
<dbReference type="InterPro" id="IPR005717">
    <property type="entry name" value="Ribosomal_uS7_bac/org-type"/>
</dbReference>
<dbReference type="PIRSF" id="PIRSF002122">
    <property type="entry name" value="RPS7p_RPS7a_RPS5e_RPS7o"/>
    <property type="match status" value="1"/>
</dbReference>
<dbReference type="PANTHER" id="PTHR11205">
    <property type="entry name" value="RIBOSOMAL PROTEIN S7"/>
    <property type="match status" value="1"/>
</dbReference>
<reference evidence="9" key="2">
    <citation type="journal article" date="2021" name="PeerJ">
        <title>Extensive microbial diversity within the chicken gut microbiome revealed by metagenomics and culture.</title>
        <authorList>
            <person name="Gilroy R."/>
            <person name="Ravi A."/>
            <person name="Getino M."/>
            <person name="Pursley I."/>
            <person name="Horton D.L."/>
            <person name="Alikhan N.F."/>
            <person name="Baker D."/>
            <person name="Gharbi K."/>
            <person name="Hall N."/>
            <person name="Watson M."/>
            <person name="Adriaenssens E.M."/>
            <person name="Foster-Nyarko E."/>
            <person name="Jarju S."/>
            <person name="Secka A."/>
            <person name="Antonio M."/>
            <person name="Oren A."/>
            <person name="Chaudhuri R.R."/>
            <person name="La Ragione R."/>
            <person name="Hildebrand F."/>
            <person name="Pallen M.J."/>
        </authorList>
    </citation>
    <scope>NUCLEOTIDE SEQUENCE</scope>
    <source>
        <strain evidence="9">10669</strain>
    </source>
</reference>
<evidence type="ECO:0000256" key="3">
    <source>
        <dbReference type="ARBA" id="ARBA00022884"/>
    </source>
</evidence>
<dbReference type="Pfam" id="PF00177">
    <property type="entry name" value="Ribosomal_S7"/>
    <property type="match status" value="1"/>
</dbReference>
<comment type="subunit">
    <text evidence="6">Part of the 30S ribosomal subunit. Contacts proteins S9 and S11.</text>
</comment>
<proteinExistence type="inferred from homology"/>
<feature type="domain" description="Small ribosomal subunit protein uS7" evidence="8">
    <location>
        <begin position="2"/>
        <end position="150"/>
    </location>
</feature>
<dbReference type="InterPro" id="IPR000235">
    <property type="entry name" value="Ribosomal_uS7"/>
</dbReference>
<evidence type="ECO:0000256" key="2">
    <source>
        <dbReference type="ARBA" id="ARBA00022730"/>
    </source>
</evidence>
<accession>A0A9D1NIZ6</accession>
<keyword evidence="6" id="KW-0820">tRNA-binding</keyword>
<gene>
    <name evidence="6 9" type="primary">rpsG</name>
    <name evidence="9" type="ORF">IAC75_02420</name>
</gene>
<dbReference type="Proteomes" id="UP000886812">
    <property type="component" value="Unassembled WGS sequence"/>
</dbReference>
<dbReference type="CDD" id="cd14869">
    <property type="entry name" value="uS7_Bacteria"/>
    <property type="match status" value="1"/>
</dbReference>
<dbReference type="EMBL" id="DVOG01000064">
    <property type="protein sequence ID" value="HIV03988.1"/>
    <property type="molecule type" value="Genomic_DNA"/>
</dbReference>
<dbReference type="InterPro" id="IPR020606">
    <property type="entry name" value="Ribosomal_uS7_CS"/>
</dbReference>
<dbReference type="InterPro" id="IPR036823">
    <property type="entry name" value="Ribosomal_uS7_dom_sf"/>
</dbReference>
<evidence type="ECO:0000313" key="9">
    <source>
        <dbReference type="EMBL" id="HIV03988.1"/>
    </source>
</evidence>
<reference evidence="9" key="1">
    <citation type="submission" date="2020-10" db="EMBL/GenBank/DDBJ databases">
        <authorList>
            <person name="Gilroy R."/>
        </authorList>
    </citation>
    <scope>NUCLEOTIDE SEQUENCE</scope>
    <source>
        <strain evidence="9">10669</strain>
    </source>
</reference>
<dbReference type="GO" id="GO:0006412">
    <property type="term" value="P:translation"/>
    <property type="evidence" value="ECO:0007669"/>
    <property type="project" value="UniProtKB-UniRule"/>
</dbReference>
<dbReference type="GO" id="GO:0000049">
    <property type="term" value="F:tRNA binding"/>
    <property type="evidence" value="ECO:0007669"/>
    <property type="project" value="UniProtKB-UniRule"/>
</dbReference>
<comment type="function">
    <text evidence="6">One of the primary rRNA binding proteins, it binds directly to 16S rRNA where it nucleates assembly of the head domain of the 30S subunit. Is located at the subunit interface close to the decoding center, probably blocks exit of the E-site tRNA.</text>
</comment>
<evidence type="ECO:0000313" key="10">
    <source>
        <dbReference type="Proteomes" id="UP000886812"/>
    </source>
</evidence>
<dbReference type="GO" id="GO:0015935">
    <property type="term" value="C:small ribosomal subunit"/>
    <property type="evidence" value="ECO:0007669"/>
    <property type="project" value="InterPro"/>
</dbReference>
<comment type="similarity">
    <text evidence="1 6 7">Belongs to the universal ribosomal protein uS7 family.</text>
</comment>
<dbReference type="NCBIfam" id="TIGR01029">
    <property type="entry name" value="rpsG_bact"/>
    <property type="match status" value="1"/>
</dbReference>
<dbReference type="GO" id="GO:0003735">
    <property type="term" value="F:structural constituent of ribosome"/>
    <property type="evidence" value="ECO:0007669"/>
    <property type="project" value="InterPro"/>
</dbReference>
<comment type="caution">
    <text evidence="9">The sequence shown here is derived from an EMBL/GenBank/DDBJ whole genome shotgun (WGS) entry which is preliminary data.</text>
</comment>
<keyword evidence="2 6" id="KW-0699">rRNA-binding</keyword>